<evidence type="ECO:0000313" key="4">
    <source>
        <dbReference type="Proteomes" id="UP000005147"/>
    </source>
</evidence>
<dbReference type="InterPro" id="IPR055733">
    <property type="entry name" value="DUF7309"/>
</dbReference>
<dbReference type="InterPro" id="IPR054216">
    <property type="entry name" value="DUF6930"/>
</dbReference>
<dbReference type="PATRIC" id="fig|883112.3.peg.1364"/>
<reference evidence="3 4" key="1">
    <citation type="submission" date="2012-07" db="EMBL/GenBank/DDBJ databases">
        <title>The Genome Sequence of Facklamia ignava CCUG 37419.</title>
        <authorList>
            <consortium name="The Broad Institute Genome Sequencing Platform"/>
            <person name="Earl A."/>
            <person name="Ward D."/>
            <person name="Feldgarden M."/>
            <person name="Gevers D."/>
            <person name="Huys G."/>
            <person name="Walker B."/>
            <person name="Young S.K."/>
            <person name="Zeng Q."/>
            <person name="Gargeya S."/>
            <person name="Fitzgerald M."/>
            <person name="Haas B."/>
            <person name="Abouelleil A."/>
            <person name="Alvarado L."/>
            <person name="Arachchi H.M."/>
            <person name="Berlin A.M."/>
            <person name="Chapman S.B."/>
            <person name="Goldberg J."/>
            <person name="Griggs A."/>
            <person name="Gujja S."/>
            <person name="Hansen M."/>
            <person name="Howarth C."/>
            <person name="Imamovic A."/>
            <person name="Larimer J."/>
            <person name="McCowen C."/>
            <person name="Montmayeur A."/>
            <person name="Murphy C."/>
            <person name="Neiman D."/>
            <person name="Pearson M."/>
            <person name="Priest M."/>
            <person name="Roberts A."/>
            <person name="Saif S."/>
            <person name="Shea T."/>
            <person name="Sisk P."/>
            <person name="Sykes S."/>
            <person name="Wortman J."/>
            <person name="Nusbaum C."/>
            <person name="Birren B."/>
        </authorList>
    </citation>
    <scope>NUCLEOTIDE SEQUENCE [LARGE SCALE GENOMIC DNA]</scope>
    <source>
        <strain evidence="3 4">CCUG 37419</strain>
    </source>
</reference>
<proteinExistence type="predicted"/>
<dbReference type="RefSeq" id="WP_006702004.1">
    <property type="nucleotide sequence ID" value="NZ_JH932301.1"/>
</dbReference>
<comment type="caution">
    <text evidence="3">The sequence shown here is derived from an EMBL/GenBank/DDBJ whole genome shotgun (WGS) entry which is preliminary data.</text>
</comment>
<dbReference type="HOGENOM" id="CLU_707408_0_0_9"/>
<feature type="domain" description="DUF7309" evidence="2">
    <location>
        <begin position="5"/>
        <end position="168"/>
    </location>
</feature>
<evidence type="ECO:0000259" key="1">
    <source>
        <dbReference type="Pfam" id="PF22007"/>
    </source>
</evidence>
<dbReference type="STRING" id="883112.HMPREF9707_01369"/>
<evidence type="ECO:0000313" key="3">
    <source>
        <dbReference type="EMBL" id="EKB53616.1"/>
    </source>
</evidence>
<dbReference type="EMBL" id="AGZE01000037">
    <property type="protein sequence ID" value="EKB53616.1"/>
    <property type="molecule type" value="Genomic_DNA"/>
</dbReference>
<protein>
    <submittedName>
        <fullName evidence="3">Uncharacterized protein</fullName>
    </submittedName>
</protein>
<dbReference type="Pfam" id="PF23988">
    <property type="entry name" value="DUF7309"/>
    <property type="match status" value="1"/>
</dbReference>
<evidence type="ECO:0000259" key="2">
    <source>
        <dbReference type="Pfam" id="PF23988"/>
    </source>
</evidence>
<accession>K1LG68</accession>
<gene>
    <name evidence="3" type="ORF">HMPREF9707_01369</name>
</gene>
<organism evidence="3 4">
    <name type="scientific">Falseniella ignava CCUG 37419</name>
    <dbReference type="NCBI Taxonomy" id="883112"/>
    <lineage>
        <taxon>Bacteria</taxon>
        <taxon>Bacillati</taxon>
        <taxon>Bacillota</taxon>
        <taxon>Bacilli</taxon>
        <taxon>Lactobacillales</taxon>
        <taxon>Aerococcaceae</taxon>
        <taxon>Falseniella</taxon>
    </lineage>
</organism>
<dbReference type="Pfam" id="PF22007">
    <property type="entry name" value="DUF6930"/>
    <property type="match status" value="1"/>
</dbReference>
<keyword evidence="4" id="KW-1185">Reference proteome</keyword>
<feature type="domain" description="DUF6930" evidence="1">
    <location>
        <begin position="268"/>
        <end position="381"/>
    </location>
</feature>
<dbReference type="AlphaFoldDB" id="K1LG68"/>
<sequence>MIEDKLLTISYKFRQSKLWEYWQPGQVFVLDLPEGDSAVVRLDVLMSDDYRVLIFKDMEAYQAYLLGEVADDEAKSFQFLEVALANDYVALTFQNKSELMAEEVSRVQEYKREHELVLGGAHSFPRWRHYAPYREPWSLDEAVDQAWLVAVMEALLKVSALLQKAESLDWTERPARSDRLDFKTMTKTLENAAPALHDILLGEVLADDEAAQDLRSRMAIRAGWQSGEGDYDISVMLLEETAEIEESGLADYEDAEALELEIDHERLRALRECQTTVRLECDVIVLPLLVKGAEDAPGYYPWMVVAADQRSGNTFATSLVDSMESALAAFIDKCQEEDLRPLNLVVCNRRAQYVLQPLADELNISNKIKATPLLDTFEQSLYEEMVLNEK</sequence>
<dbReference type="Proteomes" id="UP000005147">
    <property type="component" value="Unassembled WGS sequence"/>
</dbReference>
<name>K1LG68_9LACT</name>